<proteinExistence type="predicted"/>
<keyword evidence="2" id="KW-1185">Reference proteome</keyword>
<accession>A0AAE1Y370</accession>
<sequence>MSPKIPTVVCEEELGGEARRQRIEAENCNRMVVIMHARHMGPQSDSVTLSLHYNGLEDMSLKQFEGDEGLARTEVDEVGEGEAFTFLGAEVIEGGDISKVAKGLKYAALRTAGVEGDEGGEGAVGVEGL</sequence>
<evidence type="ECO:0000313" key="1">
    <source>
        <dbReference type="EMBL" id="KAK4422859.1"/>
    </source>
</evidence>
<dbReference type="AlphaFoldDB" id="A0AAE1Y370"/>
<dbReference type="Proteomes" id="UP001293254">
    <property type="component" value="Unassembled WGS sequence"/>
</dbReference>
<reference evidence="1" key="2">
    <citation type="journal article" date="2024" name="Plant">
        <title>Genomic evolution and insights into agronomic trait innovations of Sesamum species.</title>
        <authorList>
            <person name="Miao H."/>
            <person name="Wang L."/>
            <person name="Qu L."/>
            <person name="Liu H."/>
            <person name="Sun Y."/>
            <person name="Le M."/>
            <person name="Wang Q."/>
            <person name="Wei S."/>
            <person name="Zheng Y."/>
            <person name="Lin W."/>
            <person name="Duan Y."/>
            <person name="Cao H."/>
            <person name="Xiong S."/>
            <person name="Wang X."/>
            <person name="Wei L."/>
            <person name="Li C."/>
            <person name="Ma Q."/>
            <person name="Ju M."/>
            <person name="Zhao R."/>
            <person name="Li G."/>
            <person name="Mu C."/>
            <person name="Tian Q."/>
            <person name="Mei H."/>
            <person name="Zhang T."/>
            <person name="Gao T."/>
            <person name="Zhang H."/>
        </authorList>
    </citation>
    <scope>NUCLEOTIDE SEQUENCE</scope>
    <source>
        <strain evidence="1">3651</strain>
    </source>
</reference>
<name>A0AAE1Y370_9LAMI</name>
<dbReference type="EMBL" id="JACGWO010000007">
    <property type="protein sequence ID" value="KAK4422859.1"/>
    <property type="molecule type" value="Genomic_DNA"/>
</dbReference>
<organism evidence="1 2">
    <name type="scientific">Sesamum alatum</name>
    <dbReference type="NCBI Taxonomy" id="300844"/>
    <lineage>
        <taxon>Eukaryota</taxon>
        <taxon>Viridiplantae</taxon>
        <taxon>Streptophyta</taxon>
        <taxon>Embryophyta</taxon>
        <taxon>Tracheophyta</taxon>
        <taxon>Spermatophyta</taxon>
        <taxon>Magnoliopsida</taxon>
        <taxon>eudicotyledons</taxon>
        <taxon>Gunneridae</taxon>
        <taxon>Pentapetalae</taxon>
        <taxon>asterids</taxon>
        <taxon>lamiids</taxon>
        <taxon>Lamiales</taxon>
        <taxon>Pedaliaceae</taxon>
        <taxon>Sesamum</taxon>
    </lineage>
</organism>
<gene>
    <name evidence="1" type="ORF">Salat_1868500</name>
</gene>
<reference evidence="1" key="1">
    <citation type="submission" date="2020-06" db="EMBL/GenBank/DDBJ databases">
        <authorList>
            <person name="Li T."/>
            <person name="Hu X."/>
            <person name="Zhang T."/>
            <person name="Song X."/>
            <person name="Zhang H."/>
            <person name="Dai N."/>
            <person name="Sheng W."/>
            <person name="Hou X."/>
            <person name="Wei L."/>
        </authorList>
    </citation>
    <scope>NUCLEOTIDE SEQUENCE</scope>
    <source>
        <strain evidence="1">3651</strain>
        <tissue evidence="1">Leaf</tissue>
    </source>
</reference>
<evidence type="ECO:0000313" key="2">
    <source>
        <dbReference type="Proteomes" id="UP001293254"/>
    </source>
</evidence>
<protein>
    <submittedName>
        <fullName evidence="1">Uncharacterized protein</fullName>
    </submittedName>
</protein>
<comment type="caution">
    <text evidence="1">The sequence shown here is derived from an EMBL/GenBank/DDBJ whole genome shotgun (WGS) entry which is preliminary data.</text>
</comment>